<feature type="domain" description="TonB-dependent receptor plug" evidence="10">
    <location>
        <begin position="130"/>
        <end position="249"/>
    </location>
</feature>
<dbReference type="NCBIfam" id="TIGR04057">
    <property type="entry name" value="SusC_RagA_signa"/>
    <property type="match status" value="1"/>
</dbReference>
<feature type="chain" id="PRO_5011704024" evidence="9">
    <location>
        <begin position="29"/>
        <end position="1026"/>
    </location>
</feature>
<dbReference type="InterPro" id="IPR008969">
    <property type="entry name" value="CarboxyPept-like_regulatory"/>
</dbReference>
<gene>
    <name evidence="11" type="ORF">SAMN04488122_6297</name>
</gene>
<comment type="subcellular location">
    <subcellularLocation>
        <location evidence="1 7">Cell outer membrane</location>
        <topology evidence="1 7">Multi-pass membrane protein</topology>
    </subcellularLocation>
</comment>
<dbReference type="Proteomes" id="UP000199310">
    <property type="component" value="Unassembled WGS sequence"/>
</dbReference>
<evidence type="ECO:0000256" key="9">
    <source>
        <dbReference type="SAM" id="SignalP"/>
    </source>
</evidence>
<dbReference type="PROSITE" id="PS52016">
    <property type="entry name" value="TONB_DEPENDENT_REC_3"/>
    <property type="match status" value="1"/>
</dbReference>
<dbReference type="RefSeq" id="WP_218150484.1">
    <property type="nucleotide sequence ID" value="NZ_FOJG01000002.1"/>
</dbReference>
<keyword evidence="3 7" id="KW-1134">Transmembrane beta strand</keyword>
<accession>A0A1I0SCM7</accession>
<name>A0A1I0SCM7_9BACT</name>
<comment type="similarity">
    <text evidence="7">Belongs to the TonB-dependent receptor family.</text>
</comment>
<reference evidence="12" key="1">
    <citation type="submission" date="2016-10" db="EMBL/GenBank/DDBJ databases">
        <authorList>
            <person name="Varghese N."/>
            <person name="Submissions S."/>
        </authorList>
    </citation>
    <scope>NUCLEOTIDE SEQUENCE [LARGE SCALE GENOMIC DNA]</scope>
    <source>
        <strain evidence="12">DSM 3695</strain>
    </source>
</reference>
<feature type="signal peptide" evidence="9">
    <location>
        <begin position="1"/>
        <end position="28"/>
    </location>
</feature>
<dbReference type="InterPro" id="IPR037066">
    <property type="entry name" value="Plug_dom_sf"/>
</dbReference>
<organism evidence="11 12">
    <name type="scientific">Chitinophaga arvensicola</name>
    <dbReference type="NCBI Taxonomy" id="29529"/>
    <lineage>
        <taxon>Bacteria</taxon>
        <taxon>Pseudomonadati</taxon>
        <taxon>Bacteroidota</taxon>
        <taxon>Chitinophagia</taxon>
        <taxon>Chitinophagales</taxon>
        <taxon>Chitinophagaceae</taxon>
        <taxon>Chitinophaga</taxon>
    </lineage>
</organism>
<dbReference type="STRING" id="29529.SAMN04488122_6297"/>
<dbReference type="Pfam" id="PF13715">
    <property type="entry name" value="CarbopepD_reg_2"/>
    <property type="match status" value="1"/>
</dbReference>
<dbReference type="AlphaFoldDB" id="A0A1I0SCM7"/>
<evidence type="ECO:0000256" key="5">
    <source>
        <dbReference type="ARBA" id="ARBA00023136"/>
    </source>
</evidence>
<evidence type="ECO:0000259" key="10">
    <source>
        <dbReference type="Pfam" id="PF07715"/>
    </source>
</evidence>
<dbReference type="InterPro" id="IPR012910">
    <property type="entry name" value="Plug_dom"/>
</dbReference>
<dbReference type="InterPro" id="IPR039426">
    <property type="entry name" value="TonB-dep_rcpt-like"/>
</dbReference>
<dbReference type="InterPro" id="IPR023996">
    <property type="entry name" value="TonB-dep_OMP_SusC/RagA"/>
</dbReference>
<dbReference type="NCBIfam" id="TIGR04056">
    <property type="entry name" value="OMP_RagA_SusC"/>
    <property type="match status" value="1"/>
</dbReference>
<proteinExistence type="inferred from homology"/>
<protein>
    <submittedName>
        <fullName evidence="11">TonB-linked outer membrane protein, SusC/RagA family</fullName>
    </submittedName>
</protein>
<dbReference type="SUPFAM" id="SSF56935">
    <property type="entry name" value="Porins"/>
    <property type="match status" value="1"/>
</dbReference>
<sequence>MIRINQPDYLKRLAVTIWLLCLLATAFAQHPNITIAGKVLDADTKEPLVSATVRLRNTTHQVLTDEQGGFQFLTGQEFPATAQISYIGYEPQEVIIKGSAPVIVLLKAANSKLSELTVVGYTRTKSNARTGAITTVAASDFSRVNSTSVVEKLQGQVPGLMIASNSGVPGTSVLVRLRGATSITAGNDPLYVVDGVFINTGNMQNLGRGLGGQVPNPLSDLNPEDIASVSVLKDANATAIYGARGANGVILITTKRGAKNSRSKVSFNAQYGLAQSTNLWELVTGPEHAAIVNAASTNDGVPANLLPFRPKGQAVSGFPAYGTPEEQPTYDRLKDVFRTAVSQKYGVAVTGGDAKTNFYLGGDYEYTQSTLKLQDFKRYSLRVNLDHTVSNALKIGTSNSLSYVPRRLVRVGDGPAGLFQAALHTPVFYPLYNPDGSYYKVGVFDNVYAILNNSDTYSYSLRSLNSIYAQLALLPGLTFKSTLSSDYANYHEKAYYNTFLVYGQPAGEANDVTTTKETLIAEQLLNYNKSFGSQNDLSVFLGNTAQFTSQESAALTGTGFPSDQFKRITSAAVQTASSSGSQSRLISFFTGANYLFHNKYSLDANIRADASSRFGRDHRWGYFPSVGAGWTISREDFFPKNATVTDLKIKSSYGLTGNQNIDDFASRGLWNGGKNYLEQPGTAPNQPANPDLRWETTRQFNIGIAGSLFHDRLSFEADYYSKYTSDLLLPASIPVISGYGSIVSNVGAMSNKGVELLINSTNVESKNFSWKSTFTISHNVNRVEKLPDPITDGSYGMYRIVQGYPIYSLYLFNELGVDPATGNVIDEDVSGPKGVPDGKITNDDKKIVGNIWPKFEGTLRNTFTYKGFDLNVNIFYKYGNKVFNYTRYFLEAGGTRGVTRSIQKSALNYWKQPGDEGVLPRPTSLPNPDGSSNYNGNTSRFLEDASYIRLRDVTIGYTLPSRLLSKYRISNVNIYATASNLFTISKYSGPDPEANNSGETNSIVQGLDFNTTPQPKTFAVGLRLTL</sequence>
<evidence type="ECO:0000313" key="11">
    <source>
        <dbReference type="EMBL" id="SEW55079.1"/>
    </source>
</evidence>
<dbReference type="Gene3D" id="2.40.170.20">
    <property type="entry name" value="TonB-dependent receptor, beta-barrel domain"/>
    <property type="match status" value="1"/>
</dbReference>
<keyword evidence="2 7" id="KW-0813">Transport</keyword>
<keyword evidence="4 7" id="KW-0812">Transmembrane</keyword>
<dbReference type="SUPFAM" id="SSF49464">
    <property type="entry name" value="Carboxypeptidase regulatory domain-like"/>
    <property type="match status" value="1"/>
</dbReference>
<evidence type="ECO:0000256" key="6">
    <source>
        <dbReference type="ARBA" id="ARBA00023237"/>
    </source>
</evidence>
<dbReference type="InterPro" id="IPR036942">
    <property type="entry name" value="Beta-barrel_TonB_sf"/>
</dbReference>
<dbReference type="InterPro" id="IPR023997">
    <property type="entry name" value="TonB-dep_OMP_SusC/RagA_CS"/>
</dbReference>
<keyword evidence="5 7" id="KW-0472">Membrane</keyword>
<dbReference type="GO" id="GO:0009279">
    <property type="term" value="C:cell outer membrane"/>
    <property type="evidence" value="ECO:0007669"/>
    <property type="project" value="UniProtKB-SubCell"/>
</dbReference>
<evidence type="ECO:0000256" key="8">
    <source>
        <dbReference type="SAM" id="MobiDB-lite"/>
    </source>
</evidence>
<feature type="region of interest" description="Disordered" evidence="8">
    <location>
        <begin position="913"/>
        <end position="936"/>
    </location>
</feature>
<evidence type="ECO:0000256" key="4">
    <source>
        <dbReference type="ARBA" id="ARBA00022692"/>
    </source>
</evidence>
<feature type="compositionally biased region" description="Polar residues" evidence="8">
    <location>
        <begin position="924"/>
        <end position="936"/>
    </location>
</feature>
<dbReference type="Gene3D" id="2.60.40.1120">
    <property type="entry name" value="Carboxypeptidase-like, regulatory domain"/>
    <property type="match status" value="1"/>
</dbReference>
<keyword evidence="12" id="KW-1185">Reference proteome</keyword>
<keyword evidence="9" id="KW-0732">Signal</keyword>
<dbReference type="EMBL" id="FOJG01000002">
    <property type="protein sequence ID" value="SEW55079.1"/>
    <property type="molecule type" value="Genomic_DNA"/>
</dbReference>
<evidence type="ECO:0000256" key="7">
    <source>
        <dbReference type="PROSITE-ProRule" id="PRU01360"/>
    </source>
</evidence>
<evidence type="ECO:0000313" key="12">
    <source>
        <dbReference type="Proteomes" id="UP000199310"/>
    </source>
</evidence>
<evidence type="ECO:0000256" key="2">
    <source>
        <dbReference type="ARBA" id="ARBA00022448"/>
    </source>
</evidence>
<evidence type="ECO:0000256" key="3">
    <source>
        <dbReference type="ARBA" id="ARBA00022452"/>
    </source>
</evidence>
<evidence type="ECO:0000256" key="1">
    <source>
        <dbReference type="ARBA" id="ARBA00004571"/>
    </source>
</evidence>
<dbReference type="Pfam" id="PF07715">
    <property type="entry name" value="Plug"/>
    <property type="match status" value="1"/>
</dbReference>
<dbReference type="Gene3D" id="2.170.130.10">
    <property type="entry name" value="TonB-dependent receptor, plug domain"/>
    <property type="match status" value="1"/>
</dbReference>
<keyword evidence="6 7" id="KW-0998">Cell outer membrane</keyword>